<protein>
    <submittedName>
        <fullName evidence="1">Uncharacterized protein</fullName>
    </submittedName>
</protein>
<name>A0ABP8RRF0_9PSEU</name>
<keyword evidence="2" id="KW-1185">Reference proteome</keyword>
<accession>A0ABP8RRF0</accession>
<comment type="caution">
    <text evidence="1">The sequence shown here is derived from an EMBL/GenBank/DDBJ whole genome shotgun (WGS) entry which is preliminary data.</text>
</comment>
<organism evidence="1 2">
    <name type="scientific">Pseudonocardia xishanensis</name>
    <dbReference type="NCBI Taxonomy" id="630995"/>
    <lineage>
        <taxon>Bacteria</taxon>
        <taxon>Bacillati</taxon>
        <taxon>Actinomycetota</taxon>
        <taxon>Actinomycetes</taxon>
        <taxon>Pseudonocardiales</taxon>
        <taxon>Pseudonocardiaceae</taxon>
        <taxon>Pseudonocardia</taxon>
    </lineage>
</organism>
<dbReference type="EMBL" id="BAABGT010000032">
    <property type="protein sequence ID" value="GAA4546196.1"/>
    <property type="molecule type" value="Genomic_DNA"/>
</dbReference>
<evidence type="ECO:0000313" key="2">
    <source>
        <dbReference type="Proteomes" id="UP001501598"/>
    </source>
</evidence>
<gene>
    <name evidence="1" type="ORF">GCM10023175_27850</name>
</gene>
<proteinExistence type="predicted"/>
<reference evidence="2" key="1">
    <citation type="journal article" date="2019" name="Int. J. Syst. Evol. Microbiol.">
        <title>The Global Catalogue of Microorganisms (GCM) 10K type strain sequencing project: providing services to taxonomists for standard genome sequencing and annotation.</title>
        <authorList>
            <consortium name="The Broad Institute Genomics Platform"/>
            <consortium name="The Broad Institute Genome Sequencing Center for Infectious Disease"/>
            <person name="Wu L."/>
            <person name="Ma J."/>
        </authorList>
    </citation>
    <scope>NUCLEOTIDE SEQUENCE [LARGE SCALE GENOMIC DNA]</scope>
    <source>
        <strain evidence="2">JCM 17906</strain>
    </source>
</reference>
<evidence type="ECO:0000313" key="1">
    <source>
        <dbReference type="EMBL" id="GAA4546196.1"/>
    </source>
</evidence>
<dbReference type="Proteomes" id="UP001501598">
    <property type="component" value="Unassembled WGS sequence"/>
</dbReference>
<sequence length="107" mass="11256">MPMVDSAGSVSVRMVDSAGSVSVRMVDSAGSVSVTDHATRSVPIPFRPLTRAAPVSLTLRVPHQIPTPRPGDRPARVTSPCVHVGVDLTQRRVIDHGTVTSTGCRSC</sequence>